<accession>A0ABX6K8I3</accession>
<dbReference type="SUPFAM" id="SSF110710">
    <property type="entry name" value="TTHA0583/YokD-like"/>
    <property type="match status" value="1"/>
</dbReference>
<dbReference type="RefSeq" id="WP_167314627.1">
    <property type="nucleotide sequence ID" value="NZ_CP050266.1"/>
</dbReference>
<name>A0ABX6K8I3_SALCS</name>
<gene>
    <name evidence="6" type="ORF">HBA18_09060</name>
</gene>
<dbReference type="PANTHER" id="PTHR11104:SF0">
    <property type="entry name" value="SPBETA PROPHAGE-DERIVED AMINOGLYCOSIDE N(3')-ACETYLTRANSFERASE-LIKE PROTEIN YOKD"/>
    <property type="match status" value="1"/>
</dbReference>
<evidence type="ECO:0000313" key="7">
    <source>
        <dbReference type="Proteomes" id="UP000501408"/>
    </source>
</evidence>
<keyword evidence="3 5" id="KW-0808">Transferase</keyword>
<dbReference type="PANTHER" id="PTHR11104">
    <property type="entry name" value="AMINOGLYCOSIDE N3-ACETYLTRANSFERASE"/>
    <property type="match status" value="1"/>
</dbReference>
<reference evidence="6 7" key="1">
    <citation type="submission" date="2020-03" db="EMBL/GenBank/DDBJ databases">
        <title>Genome mining reveals the biosynthetic pathways of PHA and ectoines of the halophilic strain Salinivibrio costicola M318 isolated from fermented shrimp paste.</title>
        <authorList>
            <person name="Doan T.V."/>
            <person name="Tran L.T."/>
            <person name="Trieu T.A."/>
            <person name="Nguyen Q.V."/>
            <person name="Quach T.N."/>
            <person name="Phi T.Q."/>
            <person name="Kumar S."/>
        </authorList>
    </citation>
    <scope>NUCLEOTIDE SEQUENCE [LARGE SCALE GENOMIC DNA]</scope>
    <source>
        <strain evidence="6 7">M318</strain>
    </source>
</reference>
<dbReference type="Pfam" id="PF02522">
    <property type="entry name" value="Antibiotic_NAT"/>
    <property type="match status" value="1"/>
</dbReference>
<comment type="similarity">
    <text evidence="1 5">Belongs to the antibiotic N-acetyltransferase family.</text>
</comment>
<evidence type="ECO:0000256" key="5">
    <source>
        <dbReference type="RuleBase" id="RU365031"/>
    </source>
</evidence>
<evidence type="ECO:0000256" key="2">
    <source>
        <dbReference type="ARBA" id="ARBA00012882"/>
    </source>
</evidence>
<dbReference type="EMBL" id="CP050266">
    <property type="protein sequence ID" value="QIR06500.1"/>
    <property type="molecule type" value="Genomic_DNA"/>
</dbReference>
<keyword evidence="4 5" id="KW-0012">Acyltransferase</keyword>
<keyword evidence="7" id="KW-1185">Reference proteome</keyword>
<evidence type="ECO:0000256" key="4">
    <source>
        <dbReference type="ARBA" id="ARBA00023315"/>
    </source>
</evidence>
<proteinExistence type="inferred from homology"/>
<dbReference type="InterPro" id="IPR028345">
    <property type="entry name" value="Antibiotic_NAT-like"/>
</dbReference>
<organism evidence="6 7">
    <name type="scientific">Salinivibrio costicola</name>
    <name type="common">Vibrio costicola</name>
    <dbReference type="NCBI Taxonomy" id="51367"/>
    <lineage>
        <taxon>Bacteria</taxon>
        <taxon>Pseudomonadati</taxon>
        <taxon>Pseudomonadota</taxon>
        <taxon>Gammaproteobacteria</taxon>
        <taxon>Vibrionales</taxon>
        <taxon>Vibrionaceae</taxon>
        <taxon>Salinivibrio</taxon>
    </lineage>
</organism>
<evidence type="ECO:0000256" key="3">
    <source>
        <dbReference type="ARBA" id="ARBA00022679"/>
    </source>
</evidence>
<comment type="catalytic activity">
    <reaction evidence="5">
        <text>a 2-deoxystreptamine antibiotic + acetyl-CoA = an N(3)-acetyl-2-deoxystreptamine antibiotic + CoA + H(+)</text>
        <dbReference type="Rhea" id="RHEA:12665"/>
        <dbReference type="ChEBI" id="CHEBI:15378"/>
        <dbReference type="ChEBI" id="CHEBI:57287"/>
        <dbReference type="ChEBI" id="CHEBI:57288"/>
        <dbReference type="ChEBI" id="CHEBI:57921"/>
        <dbReference type="ChEBI" id="CHEBI:77452"/>
        <dbReference type="EC" id="2.3.1.81"/>
    </reaction>
</comment>
<dbReference type="EC" id="2.3.1.-" evidence="5"/>
<dbReference type="InterPro" id="IPR003679">
    <property type="entry name" value="Amioglycoside_AcTrfase"/>
</dbReference>
<evidence type="ECO:0000256" key="1">
    <source>
        <dbReference type="ARBA" id="ARBA00006383"/>
    </source>
</evidence>
<evidence type="ECO:0000313" key="6">
    <source>
        <dbReference type="EMBL" id="QIR06500.1"/>
    </source>
</evidence>
<keyword evidence="5" id="KW-0046">Antibiotic resistance</keyword>
<dbReference type="Proteomes" id="UP000501408">
    <property type="component" value="Chromosome 1"/>
</dbReference>
<protein>
    <recommendedName>
        <fullName evidence="2 5">Aminoglycoside N(3)-acetyltransferase</fullName>
        <ecNumber evidence="5">2.3.1.-</ecNumber>
    </recommendedName>
</protein>
<sequence length="314" mass="35712">MANDTLIRKIFSLSPYIEIMLRRVYWSNIGRIPKKTKKSNKARQVEETKLDYASIKRFLVDHGARQGGLLLVHSAFGPLKGRGKTADQVLDFLLEIVGPHGTLAMPAMPKFKNAIKTEDYLKPLDPDVIYEYDVKKSKIKTGVLPTMLHKRKESRRSLFPINTMVALGPLAEELFQGNLEGESPLACGVNSSWKRCVDNDALIVGLGTDLTHSLTAIHVAEDVQDQTWPIKDWYIEKKFRITDGDYSELRVLRERAPKWGALHFAERTLCRDLISERILISTKIDGVLVELIKAKELLSYLNKRNNKGYPYYGI</sequence>